<sequence length="183" mass="18901">MACIRTAVSRQPPLMAARTCTASFPELRNTPRHRSETRYVRPAATPTRLLPAPMPANSASVTLCRRPAGSLGSTVRAKSVLRVLAGGSLRCALCAASTSPVAASATSHDSADTSRGRRGAPGRSRAWVPERYSSRASAVVGVTGSAPVRADAGAGVSASTPVTHSAQQEAAIREGNLMVIPQT</sequence>
<organism evidence="2 3">
    <name type="scientific">Streptomyces lacrimifluminis</name>
    <dbReference type="NCBI Taxonomy" id="1500077"/>
    <lineage>
        <taxon>Bacteria</taxon>
        <taxon>Bacillati</taxon>
        <taxon>Actinomycetota</taxon>
        <taxon>Actinomycetes</taxon>
        <taxon>Kitasatosporales</taxon>
        <taxon>Streptomycetaceae</taxon>
        <taxon>Streptomyces</taxon>
    </lineage>
</organism>
<reference evidence="2" key="1">
    <citation type="journal article" date="2014" name="Int. J. Syst. Evol. Microbiol.">
        <title>Complete genome sequence of Corynebacterium casei LMG S-19264T (=DSM 44701T), isolated from a smear-ripened cheese.</title>
        <authorList>
            <consortium name="US DOE Joint Genome Institute (JGI-PGF)"/>
            <person name="Walter F."/>
            <person name="Albersmeier A."/>
            <person name="Kalinowski J."/>
            <person name="Ruckert C."/>
        </authorList>
    </citation>
    <scope>NUCLEOTIDE SEQUENCE</scope>
    <source>
        <strain evidence="2">CGMCC 4.7272</strain>
    </source>
</reference>
<protein>
    <submittedName>
        <fullName evidence="2">Uncharacterized protein</fullName>
    </submittedName>
</protein>
<evidence type="ECO:0000256" key="1">
    <source>
        <dbReference type="SAM" id="MobiDB-lite"/>
    </source>
</evidence>
<comment type="caution">
    <text evidence="2">The sequence shown here is derived from an EMBL/GenBank/DDBJ whole genome shotgun (WGS) entry which is preliminary data.</text>
</comment>
<reference evidence="2" key="2">
    <citation type="submission" date="2020-09" db="EMBL/GenBank/DDBJ databases">
        <authorList>
            <person name="Sun Q."/>
            <person name="Zhou Y."/>
        </authorList>
    </citation>
    <scope>NUCLEOTIDE SEQUENCE</scope>
    <source>
        <strain evidence="2">CGMCC 4.7272</strain>
    </source>
</reference>
<gene>
    <name evidence="2" type="ORF">GCM10012282_37630</name>
</gene>
<keyword evidence="3" id="KW-1185">Reference proteome</keyword>
<feature type="region of interest" description="Disordered" evidence="1">
    <location>
        <begin position="102"/>
        <end position="126"/>
    </location>
</feature>
<name>A0A917NWX1_9ACTN</name>
<dbReference type="EMBL" id="BMMU01000011">
    <property type="protein sequence ID" value="GGJ37278.1"/>
    <property type="molecule type" value="Genomic_DNA"/>
</dbReference>
<proteinExistence type="predicted"/>
<dbReference type="AlphaFoldDB" id="A0A917NWX1"/>
<evidence type="ECO:0000313" key="3">
    <source>
        <dbReference type="Proteomes" id="UP000625682"/>
    </source>
</evidence>
<dbReference type="Proteomes" id="UP000625682">
    <property type="component" value="Unassembled WGS sequence"/>
</dbReference>
<accession>A0A917NWX1</accession>
<evidence type="ECO:0000313" key="2">
    <source>
        <dbReference type="EMBL" id="GGJ37278.1"/>
    </source>
</evidence>